<dbReference type="InterPro" id="IPR036691">
    <property type="entry name" value="Endo/exonu/phosph_ase_sf"/>
</dbReference>
<gene>
    <name evidence="4" type="ORF">RND81_01G066800</name>
</gene>
<comment type="caution">
    <text evidence="4">The sequence shown here is derived from an EMBL/GenBank/DDBJ whole genome shotgun (WGS) entry which is preliminary data.</text>
</comment>
<keyword evidence="5" id="KW-1185">Reference proteome</keyword>
<feature type="domain" description="Reverse transcriptase" evidence="2">
    <location>
        <begin position="807"/>
        <end position="915"/>
    </location>
</feature>
<evidence type="ECO:0000313" key="4">
    <source>
        <dbReference type="EMBL" id="KAK9756010.1"/>
    </source>
</evidence>
<dbReference type="InterPro" id="IPR025558">
    <property type="entry name" value="DUF4283"/>
</dbReference>
<dbReference type="Pfam" id="PF14111">
    <property type="entry name" value="DUF4283"/>
    <property type="match status" value="1"/>
</dbReference>
<dbReference type="CDD" id="cd01650">
    <property type="entry name" value="RT_nLTR_like"/>
    <property type="match status" value="1"/>
</dbReference>
<dbReference type="AlphaFoldDB" id="A0AAW1ND70"/>
<dbReference type="InterPro" id="IPR000477">
    <property type="entry name" value="RT_dom"/>
</dbReference>
<dbReference type="Gene3D" id="3.60.10.10">
    <property type="entry name" value="Endonuclease/exonuclease/phosphatase"/>
    <property type="match status" value="1"/>
</dbReference>
<dbReference type="EMBL" id="JBDFQZ010000001">
    <property type="protein sequence ID" value="KAK9756010.1"/>
    <property type="molecule type" value="Genomic_DNA"/>
</dbReference>
<dbReference type="SUPFAM" id="SSF56219">
    <property type="entry name" value="DNase I-like"/>
    <property type="match status" value="1"/>
</dbReference>
<feature type="compositionally biased region" description="Polar residues" evidence="1">
    <location>
        <begin position="13"/>
        <end position="36"/>
    </location>
</feature>
<feature type="compositionally biased region" description="Basic residues" evidence="1">
    <location>
        <begin position="1"/>
        <end position="10"/>
    </location>
</feature>
<reference evidence="4" key="1">
    <citation type="submission" date="2024-03" db="EMBL/GenBank/DDBJ databases">
        <title>WGS assembly of Saponaria officinalis var. Norfolk2.</title>
        <authorList>
            <person name="Jenkins J."/>
            <person name="Shu S."/>
            <person name="Grimwood J."/>
            <person name="Barry K."/>
            <person name="Goodstein D."/>
            <person name="Schmutz J."/>
            <person name="Leebens-Mack J."/>
            <person name="Osbourn A."/>
        </authorList>
    </citation>
    <scope>NUCLEOTIDE SEQUENCE [LARGE SCALE GENOMIC DNA]</scope>
    <source>
        <strain evidence="4">JIC</strain>
    </source>
</reference>
<protein>
    <recommendedName>
        <fullName evidence="6">Reverse transcriptase domain-containing protein</fullName>
    </recommendedName>
</protein>
<feature type="region of interest" description="Disordered" evidence="1">
    <location>
        <begin position="86"/>
        <end position="109"/>
    </location>
</feature>
<evidence type="ECO:0000313" key="5">
    <source>
        <dbReference type="Proteomes" id="UP001443914"/>
    </source>
</evidence>
<feature type="domain" description="DUF4283" evidence="3">
    <location>
        <begin position="187"/>
        <end position="253"/>
    </location>
</feature>
<evidence type="ECO:0008006" key="6">
    <source>
        <dbReference type="Google" id="ProtNLM"/>
    </source>
</evidence>
<accession>A0AAW1ND70</accession>
<dbReference type="PANTHER" id="PTHR33116:SF66">
    <property type="entry name" value="REVERSE TRANSCRIPTASE ZINC-BINDING DOMAIN-CONTAINING PROTEIN"/>
    <property type="match status" value="1"/>
</dbReference>
<sequence>MARGRGRPPKARSSGNSASFSTQSGNSSTAHDSSSHNTFDLNLRNSITLNDFIDEVIQSSPLVSHTVISALSIQFGNSYGKEHFVPTLDVPVPEPSEPQPPPGPMPVPEPLTSPLVIDPGSEPLASPLVHDPSVLLPPVNGDAQVGKSCSEVARPNSQEGMSLFFSEESHKSEEIDIELDDIKDELKLWEFTLMGNVLGAKPSLKQISDFLDKSWKSIIAPIVQYYRKGWFSFRFSSLEAMNNVLKAGPWRWSPTFSFEMEQVSVVPIWALFPGLDPYLWSDIPLFADKITTCKARLSFARVMVEVDVALPLPEYLMLNSPMNGYRIFVLDVFLPLENPPIEVVTDSECQRLGGTLGQDMETSMLLNGGEGSGCSNLGPTHSVQAADNPIMEPTMHSVCPELGHTSTSLDEISSPVKGPSVLVSSLENGQQGIIITNMFDALVHAAAQPDSGLDGVGEEEVVDFLRGNKFDVFGVLETRIKESKSGAIIRDMFRDASERLSTSFPNLADILDFNEYILHCQLEDMHSLGCEFTWTNKQDAEDRIWSKLDRVLINGNWMSRFPSSFAKFYPAGISDHSPTVVSIFADKVWKPRFSFLNCWMLEPGYHNLVITAWDTSVYGSPFHRLFAKLRGVRKELQKLHKVGFSSIQGRIAQSKHELERCQTALQGQPMCSTLIQQEKEFMLRQRAKMENIVHSDSSSKVFYTQITDHNGQLRRGLEQVAEGFIDYYSYLLGTTTQTIDLDRDFIAQGASLKGIDPHKSPDSDGFSSGFITSAWDIVGTDLVNCVQEFFRSGHMTRHKTVVNSIFNFRPIACCTTIYKIISCILAGRPEQSAFVKGGNIFDNIILTQRLVKNYEWKNLTPRCLIKVDIRKAFDTLQWKYISQMLQALNFPKSNWSGIRQGDPLSPYIFVLNMEPQDFAASSGLHPNLEKNEIYFGGVAKQVRELILAQTNFVEGNFPFRYLGVPLNASRITIDISTQHWSSHLLSYAGKIQRIAKLCKDFFWAGEGEGKTRMIFKSWSSICLPWEEGGFGVKEVLSWNKALIAKLLWNLDQRRGGFGSAAGGIWISWVSSYCQSTCTIWEVSSMASSSESFKAILSIRDELFLRNGSIIAAQNALRACSVQGRFCAGLAYELFRRRAAKISWAAILVTRTVVPSHGIITSLAGQRKLDTMDAI</sequence>
<name>A0AAW1ND70_SAPOF</name>
<feature type="region of interest" description="Disordered" evidence="1">
    <location>
        <begin position="1"/>
        <end position="36"/>
    </location>
</feature>
<evidence type="ECO:0000259" key="2">
    <source>
        <dbReference type="Pfam" id="PF00078"/>
    </source>
</evidence>
<dbReference type="Proteomes" id="UP001443914">
    <property type="component" value="Unassembled WGS sequence"/>
</dbReference>
<proteinExistence type="predicted"/>
<evidence type="ECO:0000259" key="3">
    <source>
        <dbReference type="Pfam" id="PF14111"/>
    </source>
</evidence>
<organism evidence="4 5">
    <name type="scientific">Saponaria officinalis</name>
    <name type="common">Common soapwort</name>
    <name type="synonym">Lychnis saponaria</name>
    <dbReference type="NCBI Taxonomy" id="3572"/>
    <lineage>
        <taxon>Eukaryota</taxon>
        <taxon>Viridiplantae</taxon>
        <taxon>Streptophyta</taxon>
        <taxon>Embryophyta</taxon>
        <taxon>Tracheophyta</taxon>
        <taxon>Spermatophyta</taxon>
        <taxon>Magnoliopsida</taxon>
        <taxon>eudicotyledons</taxon>
        <taxon>Gunneridae</taxon>
        <taxon>Pentapetalae</taxon>
        <taxon>Caryophyllales</taxon>
        <taxon>Caryophyllaceae</taxon>
        <taxon>Caryophylleae</taxon>
        <taxon>Saponaria</taxon>
    </lineage>
</organism>
<dbReference type="PANTHER" id="PTHR33116">
    <property type="entry name" value="REVERSE TRANSCRIPTASE ZINC-BINDING DOMAIN-CONTAINING PROTEIN-RELATED-RELATED"/>
    <property type="match status" value="1"/>
</dbReference>
<dbReference type="Pfam" id="PF00078">
    <property type="entry name" value="RVT_1"/>
    <property type="match status" value="1"/>
</dbReference>
<evidence type="ECO:0000256" key="1">
    <source>
        <dbReference type="SAM" id="MobiDB-lite"/>
    </source>
</evidence>
<feature type="compositionally biased region" description="Pro residues" evidence="1">
    <location>
        <begin position="92"/>
        <end position="109"/>
    </location>
</feature>